<dbReference type="EMBL" id="JBHTBH010000003">
    <property type="protein sequence ID" value="MFC7327541.1"/>
    <property type="molecule type" value="Genomic_DNA"/>
</dbReference>
<proteinExistence type="predicted"/>
<dbReference type="InterPro" id="IPR025646">
    <property type="entry name" value="DUF4350"/>
</dbReference>
<evidence type="ECO:0000256" key="1">
    <source>
        <dbReference type="SAM" id="MobiDB-lite"/>
    </source>
</evidence>
<keyword evidence="4" id="KW-1185">Reference proteome</keyword>
<feature type="compositionally biased region" description="Low complexity" evidence="1">
    <location>
        <begin position="7"/>
        <end position="20"/>
    </location>
</feature>
<protein>
    <submittedName>
        <fullName evidence="3">DUF4350 domain-containing protein</fullName>
    </submittedName>
</protein>
<evidence type="ECO:0000313" key="3">
    <source>
        <dbReference type="EMBL" id="MFC7327541.1"/>
    </source>
</evidence>
<dbReference type="Proteomes" id="UP001596540">
    <property type="component" value="Unassembled WGS sequence"/>
</dbReference>
<accession>A0ABW2KBU8</accession>
<evidence type="ECO:0000259" key="2">
    <source>
        <dbReference type="Pfam" id="PF14258"/>
    </source>
</evidence>
<dbReference type="RefSeq" id="WP_379869907.1">
    <property type="nucleotide sequence ID" value="NZ_JBHTBH010000003.1"/>
</dbReference>
<sequence length="403" mass="41557">MSPTPAPTGTSAPAPGASGALPVSRSPGDLWRRARGPLAFVALLLVVAVVLSLGSRQLPTGDLDPEAPGPDGSRAVVQVLRDRRTEVTVARDLDTALAAAGPDSLLVLVQSHRLLPEEVDRLAGAPGDRLLVQPTTQVLSALAPGVRMSGRVDAGPLRPGCPLPAAVAAGSADTGGEVYTAPAGDGRGGTACYPADSGHALVQVPDGSATVTVLGTGEPLRNGRLSRLGNAALTLNLVADRDVVWFDPDTPQPPGEASLWEVLPRAVYLAAGQLAVAVLLLALWRGRRLGPLVAERIPSVVRAAETTEGRAGLYAERRARDRAAAALRDGFLGRNRPLLGLGPDADADTVVQAVAARTAADPQRVRALLYGPGGTDVPDPFDADDAGLVRLADELDRLEGELR</sequence>
<evidence type="ECO:0000313" key="4">
    <source>
        <dbReference type="Proteomes" id="UP001596540"/>
    </source>
</evidence>
<name>A0ABW2KBU8_9ACTN</name>
<feature type="domain" description="DUF4350" evidence="2">
    <location>
        <begin position="66"/>
        <end position="238"/>
    </location>
</feature>
<dbReference type="Pfam" id="PF14258">
    <property type="entry name" value="DUF4350"/>
    <property type="match status" value="1"/>
</dbReference>
<reference evidence="4" key="1">
    <citation type="journal article" date="2019" name="Int. J. Syst. Evol. Microbiol.">
        <title>The Global Catalogue of Microorganisms (GCM) 10K type strain sequencing project: providing services to taxonomists for standard genome sequencing and annotation.</title>
        <authorList>
            <consortium name="The Broad Institute Genomics Platform"/>
            <consortium name="The Broad Institute Genome Sequencing Center for Infectious Disease"/>
            <person name="Wu L."/>
            <person name="Ma J."/>
        </authorList>
    </citation>
    <scope>NUCLEOTIDE SEQUENCE [LARGE SCALE GENOMIC DNA]</scope>
    <source>
        <strain evidence="4">CGMCC 4.7382</strain>
    </source>
</reference>
<organism evidence="3 4">
    <name type="scientific">Marinactinospora rubrisoli</name>
    <dbReference type="NCBI Taxonomy" id="2715399"/>
    <lineage>
        <taxon>Bacteria</taxon>
        <taxon>Bacillati</taxon>
        <taxon>Actinomycetota</taxon>
        <taxon>Actinomycetes</taxon>
        <taxon>Streptosporangiales</taxon>
        <taxon>Nocardiopsidaceae</taxon>
        <taxon>Marinactinospora</taxon>
    </lineage>
</organism>
<feature type="region of interest" description="Disordered" evidence="1">
    <location>
        <begin position="1"/>
        <end position="24"/>
    </location>
</feature>
<gene>
    <name evidence="3" type="ORF">ACFQRF_07270</name>
</gene>
<comment type="caution">
    <text evidence="3">The sequence shown here is derived from an EMBL/GenBank/DDBJ whole genome shotgun (WGS) entry which is preliminary data.</text>
</comment>